<evidence type="ECO:0000313" key="1">
    <source>
        <dbReference type="EMBL" id="TQV98494.1"/>
    </source>
</evidence>
<organism evidence="1 2">
    <name type="scientific">Cordyceps javanica</name>
    <dbReference type="NCBI Taxonomy" id="43265"/>
    <lineage>
        <taxon>Eukaryota</taxon>
        <taxon>Fungi</taxon>
        <taxon>Dikarya</taxon>
        <taxon>Ascomycota</taxon>
        <taxon>Pezizomycotina</taxon>
        <taxon>Sordariomycetes</taxon>
        <taxon>Hypocreomycetidae</taxon>
        <taxon>Hypocreales</taxon>
        <taxon>Cordycipitaceae</taxon>
        <taxon>Cordyceps</taxon>
    </lineage>
</organism>
<dbReference type="Proteomes" id="UP000315783">
    <property type="component" value="Unassembled WGS sequence"/>
</dbReference>
<gene>
    <name evidence="1" type="ORF">IF1G_02574</name>
</gene>
<sequence length="72" mass="8416">MVLLCSYFLLFIFYRVFDLASYLHVLGTALAVGVVELATATLSRRSMCHDLPYNVFHFSVKIWTLLMKRAWR</sequence>
<comment type="caution">
    <text evidence="1">The sequence shown here is derived from an EMBL/GenBank/DDBJ whole genome shotgun (WGS) entry which is preliminary data.</text>
</comment>
<dbReference type="EMBL" id="SPUK01000003">
    <property type="protein sequence ID" value="TQV98494.1"/>
    <property type="molecule type" value="Genomic_DNA"/>
</dbReference>
<proteinExistence type="predicted"/>
<name>A0A545V9U4_9HYPO</name>
<accession>A0A545V9U4</accession>
<keyword evidence="2" id="KW-1185">Reference proteome</keyword>
<dbReference type="AlphaFoldDB" id="A0A545V9U4"/>
<reference evidence="1 2" key="1">
    <citation type="journal article" date="2019" name="Appl. Microbiol. Biotechnol.">
        <title>Genome sequence of Isaria javanica and comparative genome analysis insights into family S53 peptidase evolution in fungal entomopathogens.</title>
        <authorList>
            <person name="Lin R."/>
            <person name="Zhang X."/>
            <person name="Xin B."/>
            <person name="Zou M."/>
            <person name="Gao Y."/>
            <person name="Qin F."/>
            <person name="Hu Q."/>
            <person name="Xie B."/>
            <person name="Cheng X."/>
        </authorList>
    </citation>
    <scope>NUCLEOTIDE SEQUENCE [LARGE SCALE GENOMIC DNA]</scope>
    <source>
        <strain evidence="1 2">IJ1G</strain>
    </source>
</reference>
<evidence type="ECO:0000313" key="2">
    <source>
        <dbReference type="Proteomes" id="UP000315783"/>
    </source>
</evidence>
<protein>
    <submittedName>
        <fullName evidence="1">Uncharacterized protein</fullName>
    </submittedName>
</protein>